<feature type="coiled-coil region" evidence="1">
    <location>
        <begin position="194"/>
        <end position="221"/>
    </location>
</feature>
<dbReference type="InParanoid" id="G0NAL1"/>
<dbReference type="Gene3D" id="3.20.20.80">
    <property type="entry name" value="Glycosidases"/>
    <property type="match status" value="2"/>
</dbReference>
<accession>G0NAL1</accession>
<feature type="domain" description="GH18" evidence="3">
    <location>
        <begin position="76"/>
        <end position="416"/>
    </location>
</feature>
<evidence type="ECO:0000256" key="2">
    <source>
        <dbReference type="SAM" id="Phobius"/>
    </source>
</evidence>
<name>G0NAL1_CAEBE</name>
<keyword evidence="2" id="KW-1133">Transmembrane helix</keyword>
<evidence type="ECO:0000256" key="1">
    <source>
        <dbReference type="SAM" id="Coils"/>
    </source>
</evidence>
<dbReference type="PANTHER" id="PTHR46073:SF9">
    <property type="entry name" value="GH18 DOMAIN-CONTAINING PROTEIN"/>
    <property type="match status" value="1"/>
</dbReference>
<dbReference type="Proteomes" id="UP000008068">
    <property type="component" value="Unassembled WGS sequence"/>
</dbReference>
<dbReference type="AlphaFoldDB" id="G0NAL1"/>
<dbReference type="PANTHER" id="PTHR46073">
    <property type="entry name" value="CHITINASE"/>
    <property type="match status" value="1"/>
</dbReference>
<dbReference type="InterPro" id="IPR011583">
    <property type="entry name" value="Chitinase_II/V-like_cat"/>
</dbReference>
<keyword evidence="2" id="KW-0812">Transmembrane</keyword>
<dbReference type="FunCoup" id="G0NAL1">
    <property type="interactions" value="1"/>
</dbReference>
<sequence>MSSHPSKRDPLLRKSGPQLRNEESCAGFCKTLCVVCTIFLASAPVAAAFATLFIHFFEGGSSVLDVIFPPAASCGKRIIGYFTHWETPLVTEKQLKKLTHVVYLFANVEEDGSIKMGSDDSESRFLDMKDKARGLKSGPKIMIAIGGAANSAMYPPVVSDSGKRKKLVNSIVAFVDEHGLDGVEIWTYSFSSNKLNHSRFIRELKKELNQLKTQKKRSEDYIISLIVPLATSHLGSGYYLNEIIRDIDFLNVLTYNYNTNRNQAGPRSPLYGGLNGNIDETMQFLACKTRQPSKLNMAVPFFGTHWRDVSFASDSNVKDLFSKPNSARGFWPVRWNVLAQEGYMNETAKFDEKTKTSYIWKSGEKNFISFENERSLLEKAKYIKNHNLGGFLIWAIDQDDEDNTLLDIVSSADICSGKDKDIVEYLCV</sequence>
<dbReference type="eggNOG" id="KOG2806">
    <property type="taxonomic scope" value="Eukaryota"/>
</dbReference>
<dbReference type="STRING" id="135651.G0NAL1"/>
<dbReference type="InterPro" id="IPR001223">
    <property type="entry name" value="Glyco_hydro18_cat"/>
</dbReference>
<dbReference type="OrthoDB" id="5861333at2759"/>
<evidence type="ECO:0000313" key="5">
    <source>
        <dbReference type="Proteomes" id="UP000008068"/>
    </source>
</evidence>
<dbReference type="Pfam" id="PF00704">
    <property type="entry name" value="Glyco_hydro_18"/>
    <property type="match status" value="1"/>
</dbReference>
<dbReference type="SUPFAM" id="SSF51445">
    <property type="entry name" value="(Trans)glycosidases"/>
    <property type="match status" value="1"/>
</dbReference>
<dbReference type="Gene3D" id="3.10.50.10">
    <property type="match status" value="1"/>
</dbReference>
<keyword evidence="1" id="KW-0175">Coiled coil</keyword>
<dbReference type="HOGENOM" id="CLU_002833_0_0_1"/>
<feature type="transmembrane region" description="Helical" evidence="2">
    <location>
        <begin position="32"/>
        <end position="57"/>
    </location>
</feature>
<dbReference type="InterPro" id="IPR029070">
    <property type="entry name" value="Chitinase_insertion_sf"/>
</dbReference>
<dbReference type="EMBL" id="GL379855">
    <property type="protein sequence ID" value="EGT56318.1"/>
    <property type="molecule type" value="Genomic_DNA"/>
</dbReference>
<organism evidence="5">
    <name type="scientific">Caenorhabditis brenneri</name>
    <name type="common">Nematode worm</name>
    <dbReference type="NCBI Taxonomy" id="135651"/>
    <lineage>
        <taxon>Eukaryota</taxon>
        <taxon>Metazoa</taxon>
        <taxon>Ecdysozoa</taxon>
        <taxon>Nematoda</taxon>
        <taxon>Chromadorea</taxon>
        <taxon>Rhabditida</taxon>
        <taxon>Rhabditina</taxon>
        <taxon>Rhabditomorpha</taxon>
        <taxon>Rhabditoidea</taxon>
        <taxon>Rhabditidae</taxon>
        <taxon>Peloderinae</taxon>
        <taxon>Caenorhabditis</taxon>
    </lineage>
</organism>
<evidence type="ECO:0000259" key="3">
    <source>
        <dbReference type="PROSITE" id="PS51910"/>
    </source>
</evidence>
<protein>
    <recommendedName>
        <fullName evidence="3">GH18 domain-containing protein</fullName>
    </recommendedName>
</protein>
<keyword evidence="2" id="KW-0472">Membrane</keyword>
<dbReference type="SMART" id="SM00636">
    <property type="entry name" value="Glyco_18"/>
    <property type="match status" value="1"/>
</dbReference>
<reference evidence="5" key="1">
    <citation type="submission" date="2011-07" db="EMBL/GenBank/DDBJ databases">
        <authorList>
            <consortium name="Caenorhabditis brenneri Sequencing and Analysis Consortium"/>
            <person name="Wilson R.K."/>
        </authorList>
    </citation>
    <scope>NUCLEOTIDE SEQUENCE [LARGE SCALE GENOMIC DNA]</scope>
    <source>
        <strain evidence="5">PB2801</strain>
    </source>
</reference>
<gene>
    <name evidence="4" type="ORF">CAEBREN_30819</name>
</gene>
<dbReference type="GO" id="GO:0005975">
    <property type="term" value="P:carbohydrate metabolic process"/>
    <property type="evidence" value="ECO:0007669"/>
    <property type="project" value="InterPro"/>
</dbReference>
<dbReference type="GO" id="GO:0008061">
    <property type="term" value="F:chitin binding"/>
    <property type="evidence" value="ECO:0007669"/>
    <property type="project" value="InterPro"/>
</dbReference>
<evidence type="ECO:0000313" key="4">
    <source>
        <dbReference type="EMBL" id="EGT56318.1"/>
    </source>
</evidence>
<keyword evidence="5" id="KW-1185">Reference proteome</keyword>
<proteinExistence type="predicted"/>
<dbReference type="PROSITE" id="PS51910">
    <property type="entry name" value="GH18_2"/>
    <property type="match status" value="1"/>
</dbReference>
<dbReference type="InterPro" id="IPR017853">
    <property type="entry name" value="GH"/>
</dbReference>